<feature type="region of interest" description="Disordered" evidence="1">
    <location>
        <begin position="1"/>
        <end position="116"/>
    </location>
</feature>
<evidence type="ECO:0000256" key="1">
    <source>
        <dbReference type="SAM" id="MobiDB-lite"/>
    </source>
</evidence>
<dbReference type="Proteomes" id="UP000438429">
    <property type="component" value="Unassembled WGS sequence"/>
</dbReference>
<gene>
    <name evidence="2" type="ORF">F2P81_008454</name>
</gene>
<organism evidence="2 3">
    <name type="scientific">Scophthalmus maximus</name>
    <name type="common">Turbot</name>
    <name type="synonym">Psetta maxima</name>
    <dbReference type="NCBI Taxonomy" id="52904"/>
    <lineage>
        <taxon>Eukaryota</taxon>
        <taxon>Metazoa</taxon>
        <taxon>Chordata</taxon>
        <taxon>Craniata</taxon>
        <taxon>Vertebrata</taxon>
        <taxon>Euteleostomi</taxon>
        <taxon>Actinopterygii</taxon>
        <taxon>Neopterygii</taxon>
        <taxon>Teleostei</taxon>
        <taxon>Neoteleostei</taxon>
        <taxon>Acanthomorphata</taxon>
        <taxon>Carangaria</taxon>
        <taxon>Pleuronectiformes</taxon>
        <taxon>Pleuronectoidei</taxon>
        <taxon>Scophthalmidae</taxon>
        <taxon>Scophthalmus</taxon>
    </lineage>
</organism>
<protein>
    <submittedName>
        <fullName evidence="2">Uncharacterized protein</fullName>
    </submittedName>
</protein>
<feature type="compositionally biased region" description="Basic and acidic residues" evidence="1">
    <location>
        <begin position="36"/>
        <end position="52"/>
    </location>
</feature>
<dbReference type="EMBL" id="VEVO01000007">
    <property type="protein sequence ID" value="KAF0040219.1"/>
    <property type="molecule type" value="Genomic_DNA"/>
</dbReference>
<evidence type="ECO:0000313" key="3">
    <source>
        <dbReference type="Proteomes" id="UP000438429"/>
    </source>
</evidence>
<proteinExistence type="predicted"/>
<evidence type="ECO:0000313" key="2">
    <source>
        <dbReference type="EMBL" id="KAF0040219.1"/>
    </source>
</evidence>
<accession>A0A6A4T5L7</accession>
<feature type="compositionally biased region" description="Basic and acidic residues" evidence="1">
    <location>
        <begin position="59"/>
        <end position="115"/>
    </location>
</feature>
<name>A0A6A4T5L7_SCOMX</name>
<sequence length="176" mass="20168">MSRRSVRIGVSFEDAPNTSEQEKGIRMDVSAPVGIHRRDSEGSFRRERDRGGRSAGGEEETRTRRGQDEEETRTRRGRDEDETRKRQGRDEDKTRKRQGRDEASRGRGRDEEKMMVKVPVLVRLHVEEEYKVDFARVTVMAHKSEPGAGAEQKELQLSTLLVDSYSSLSLSHIGRL</sequence>
<comment type="caution">
    <text evidence="2">The sequence shown here is derived from an EMBL/GenBank/DDBJ whole genome shotgun (WGS) entry which is preliminary data.</text>
</comment>
<reference evidence="2 3" key="1">
    <citation type="submission" date="2019-06" db="EMBL/GenBank/DDBJ databases">
        <title>Draft genomes of female and male turbot (Scophthalmus maximus).</title>
        <authorList>
            <person name="Xu H."/>
            <person name="Xu X.-W."/>
            <person name="Shao C."/>
            <person name="Chen S."/>
        </authorList>
    </citation>
    <scope>NUCLEOTIDE SEQUENCE [LARGE SCALE GENOMIC DNA]</scope>
    <source>
        <strain evidence="2">Ysfricsl-2016a</strain>
        <tissue evidence="2">Blood</tissue>
    </source>
</reference>
<dbReference type="AlphaFoldDB" id="A0A6A4T5L7"/>